<dbReference type="InterPro" id="IPR023885">
    <property type="entry name" value="4Fe4S-binding_SPASM_dom"/>
</dbReference>
<dbReference type="NCBIfam" id="TIGR04085">
    <property type="entry name" value="rSAM_more_4Fe4S"/>
    <property type="match status" value="1"/>
</dbReference>
<evidence type="ECO:0000256" key="4">
    <source>
        <dbReference type="ARBA" id="ARBA00023004"/>
    </source>
</evidence>
<evidence type="ECO:0000256" key="1">
    <source>
        <dbReference type="ARBA" id="ARBA00001966"/>
    </source>
</evidence>
<dbReference type="STRING" id="1801992.A2Y98_01200"/>
<dbReference type="PANTHER" id="PTHR43273">
    <property type="entry name" value="ANAEROBIC SULFATASE-MATURATING ENZYME HOMOLOG ASLB-RELATED"/>
    <property type="match status" value="1"/>
</dbReference>
<dbReference type="Gene3D" id="3.20.20.70">
    <property type="entry name" value="Aldolase class I"/>
    <property type="match status" value="1"/>
</dbReference>
<dbReference type="SFLD" id="SFLDG01072">
    <property type="entry name" value="dehydrogenase_like"/>
    <property type="match status" value="1"/>
</dbReference>
<dbReference type="Proteomes" id="UP000179099">
    <property type="component" value="Unassembled WGS sequence"/>
</dbReference>
<dbReference type="EMBL" id="MHMW01000028">
    <property type="protein sequence ID" value="OGZ33533.1"/>
    <property type="molecule type" value="Genomic_DNA"/>
</dbReference>
<accession>A0A1G2F6B8</accession>
<reference evidence="9 10" key="1">
    <citation type="journal article" date="2016" name="Nat. Commun.">
        <title>Thousands of microbial genomes shed light on interconnected biogeochemical processes in an aquifer system.</title>
        <authorList>
            <person name="Anantharaman K."/>
            <person name="Brown C.T."/>
            <person name="Hug L.A."/>
            <person name="Sharon I."/>
            <person name="Castelle C.J."/>
            <person name="Probst A.J."/>
            <person name="Thomas B.C."/>
            <person name="Singh A."/>
            <person name="Wilkins M.J."/>
            <person name="Karaoz U."/>
            <person name="Brodie E.L."/>
            <person name="Williams K.H."/>
            <person name="Hubbard S.S."/>
            <person name="Banfield J.F."/>
        </authorList>
    </citation>
    <scope>NUCLEOTIDE SEQUENCE [LARGE SCALE GENOMIC DNA]</scope>
</reference>
<keyword evidence="5" id="KW-0411">Iron-sulfur</keyword>
<name>A0A1G2F6B8_9BACT</name>
<evidence type="ECO:0008006" key="11">
    <source>
        <dbReference type="Google" id="ProtNLM"/>
    </source>
</evidence>
<dbReference type="SFLD" id="SFLDG01386">
    <property type="entry name" value="main_SPASM_domain-containing"/>
    <property type="match status" value="1"/>
</dbReference>
<comment type="similarity">
    <text evidence="6">Belongs to the radical SAM superfamily. Anaerobic sulfatase-maturating enzyme family.</text>
</comment>
<evidence type="ECO:0000313" key="9">
    <source>
        <dbReference type="EMBL" id="OGZ33533.1"/>
    </source>
</evidence>
<dbReference type="CDD" id="cd01335">
    <property type="entry name" value="Radical_SAM"/>
    <property type="match status" value="1"/>
</dbReference>
<dbReference type="SUPFAM" id="SSF102114">
    <property type="entry name" value="Radical SAM enzymes"/>
    <property type="match status" value="1"/>
</dbReference>
<proteinExistence type="inferred from homology"/>
<dbReference type="Pfam" id="PF04055">
    <property type="entry name" value="Radical_SAM"/>
    <property type="match status" value="1"/>
</dbReference>
<comment type="caution">
    <text evidence="9">The sequence shown here is derived from an EMBL/GenBank/DDBJ whole genome shotgun (WGS) entry which is preliminary data.</text>
</comment>
<comment type="cofactor">
    <cofactor evidence="1">
        <name>[4Fe-4S] cluster</name>
        <dbReference type="ChEBI" id="CHEBI:49883"/>
    </cofactor>
</comment>
<dbReference type="InterPro" id="IPR007197">
    <property type="entry name" value="rSAM"/>
</dbReference>
<dbReference type="SFLD" id="SFLDG01067">
    <property type="entry name" value="SPASM/twitch_domain_containing"/>
    <property type="match status" value="1"/>
</dbReference>
<evidence type="ECO:0000313" key="10">
    <source>
        <dbReference type="Proteomes" id="UP000179099"/>
    </source>
</evidence>
<dbReference type="GO" id="GO:0046872">
    <property type="term" value="F:metal ion binding"/>
    <property type="evidence" value="ECO:0007669"/>
    <property type="project" value="UniProtKB-KW"/>
</dbReference>
<sequence>MLTFIMKPVSVLCNLRCDYCYNSNLWSKTKEEKKLKMDIRLLETFICQLSELDENSFSFVWHGGEPLIAGINFYEAAVGFQARYLKGKQYLNSVQTNGTLIDQEWAAFFKKNAFKIGVSLDGPKKIHDQFRKIFNGSGSFERVMKGIEVLKVNGFNPGIISVITKNAAKNVDAIWDFFVSSGLGRLNLSVCAEKENGKMASFSITPLGYASFMIRIFDCWMAKDDPDIKIQPLESYFQGLIGGRPTICHCANECAAYLALDYNGDLYLCGRFVGIDKFRIGNIMEKTLKSLLCSKKWKSLKGEIQASKKECLSCEWANICNGGCTYYRYINGQLLSSLNYFCSATKKILRHMKSAIMELDHSLSTV</sequence>
<evidence type="ECO:0000256" key="3">
    <source>
        <dbReference type="ARBA" id="ARBA00022723"/>
    </source>
</evidence>
<keyword evidence="4" id="KW-0408">Iron</keyword>
<dbReference type="InterPro" id="IPR013785">
    <property type="entry name" value="Aldolase_TIM"/>
</dbReference>
<evidence type="ECO:0000256" key="2">
    <source>
        <dbReference type="ARBA" id="ARBA00022691"/>
    </source>
</evidence>
<dbReference type="AlphaFoldDB" id="A0A1G2F6B8"/>
<dbReference type="InterPro" id="IPR058240">
    <property type="entry name" value="rSAM_sf"/>
</dbReference>
<evidence type="ECO:0000256" key="5">
    <source>
        <dbReference type="ARBA" id="ARBA00023014"/>
    </source>
</evidence>
<feature type="domain" description="Radical SAM core" evidence="7">
    <location>
        <begin position="10"/>
        <end position="162"/>
    </location>
</feature>
<feature type="domain" description="4Fe4S-binding SPASM" evidence="8">
    <location>
        <begin position="256"/>
        <end position="315"/>
    </location>
</feature>
<dbReference type="GO" id="GO:0051536">
    <property type="term" value="F:iron-sulfur cluster binding"/>
    <property type="evidence" value="ECO:0007669"/>
    <property type="project" value="UniProtKB-KW"/>
</dbReference>
<dbReference type="SFLD" id="SFLDG01384">
    <property type="entry name" value="thioether_bond_formation_requi"/>
    <property type="match status" value="1"/>
</dbReference>
<protein>
    <recommendedName>
        <fullName evidence="11">Anaerobic sulfatase maturase</fullName>
    </recommendedName>
</protein>
<keyword evidence="3" id="KW-0479">Metal-binding</keyword>
<gene>
    <name evidence="9" type="ORF">A2Y98_01200</name>
</gene>
<evidence type="ECO:0000256" key="6">
    <source>
        <dbReference type="ARBA" id="ARBA00023601"/>
    </source>
</evidence>
<dbReference type="Pfam" id="PF13186">
    <property type="entry name" value="SPASM"/>
    <property type="match status" value="1"/>
</dbReference>
<dbReference type="SFLD" id="SFLDS00029">
    <property type="entry name" value="Radical_SAM"/>
    <property type="match status" value="1"/>
</dbReference>
<dbReference type="InterPro" id="IPR023867">
    <property type="entry name" value="Sulphatase_maturase_rSAM"/>
</dbReference>
<organism evidence="9 10">
    <name type="scientific">Candidatus Portnoybacteria bacterium RBG_19FT_COMBO_36_7</name>
    <dbReference type="NCBI Taxonomy" id="1801992"/>
    <lineage>
        <taxon>Bacteria</taxon>
        <taxon>Candidatus Portnoyibacteriota</taxon>
    </lineage>
</organism>
<dbReference type="GO" id="GO:0016491">
    <property type="term" value="F:oxidoreductase activity"/>
    <property type="evidence" value="ECO:0007669"/>
    <property type="project" value="InterPro"/>
</dbReference>
<dbReference type="PANTHER" id="PTHR43273:SF3">
    <property type="entry name" value="ANAEROBIC SULFATASE-MATURATING ENZYME HOMOLOG ASLB-RELATED"/>
    <property type="match status" value="1"/>
</dbReference>
<evidence type="ECO:0000259" key="8">
    <source>
        <dbReference type="Pfam" id="PF13186"/>
    </source>
</evidence>
<evidence type="ECO:0000259" key="7">
    <source>
        <dbReference type="Pfam" id="PF04055"/>
    </source>
</evidence>
<keyword evidence="2" id="KW-0949">S-adenosyl-L-methionine</keyword>